<dbReference type="Proteomes" id="UP000190848">
    <property type="component" value="Chromosome"/>
</dbReference>
<dbReference type="EMBL" id="CP016374">
    <property type="protein sequence ID" value="AQX02277.1"/>
    <property type="molecule type" value="Genomic_DNA"/>
</dbReference>
<dbReference type="RefSeq" id="WP_078396338.1">
    <property type="nucleotide sequence ID" value="NZ_CP016374.1"/>
</dbReference>
<protein>
    <submittedName>
        <fullName evidence="1">Uncharacterized protein</fullName>
    </submittedName>
</protein>
<evidence type="ECO:0000313" key="2">
    <source>
        <dbReference type="Proteomes" id="UP000190848"/>
    </source>
</evidence>
<organism evidence="1 2">
    <name type="scientific">Elizabethkingia anophelis</name>
    <dbReference type="NCBI Taxonomy" id="1117645"/>
    <lineage>
        <taxon>Bacteria</taxon>
        <taxon>Pseudomonadati</taxon>
        <taxon>Bacteroidota</taxon>
        <taxon>Flavobacteriia</taxon>
        <taxon>Flavobacteriales</taxon>
        <taxon>Weeksellaceae</taxon>
        <taxon>Elizabethkingia</taxon>
    </lineage>
</organism>
<name>A0AAU8UXZ1_9FLAO</name>
<gene>
    <name evidence="1" type="ORF">BBD32_12830</name>
</gene>
<evidence type="ECO:0000313" key="1">
    <source>
        <dbReference type="EMBL" id="AQX02277.1"/>
    </source>
</evidence>
<proteinExistence type="predicted"/>
<accession>A0AAU8UXZ1</accession>
<dbReference type="AlphaFoldDB" id="A0AAU8UXZ1"/>
<reference evidence="1 2" key="1">
    <citation type="submission" date="2016-07" db="EMBL/GenBank/DDBJ databases">
        <title>Revisiting the taxonomy of the Elizabethkingia Genus using Whole-Genome Sequencing, Optical Mapping, and MALDI-TOF, along with proposal of three novel Elizabethkingia species: Elizabethkingia bruuniana sp. nov., Elizabethkingia ursingii sp. nov., and Elizabethkingia occulta sp. nov.</title>
        <authorList>
            <person name="Nicholson A.C."/>
        </authorList>
    </citation>
    <scope>NUCLEOTIDE SEQUENCE [LARGE SCALE GENOMIC DNA]</scope>
    <source>
        <strain evidence="1 2">F3201</strain>
    </source>
</reference>
<sequence length="190" mass="22934">MHGFNLCIFLKELIKVYVIDLMKDTHVYNDQKYKENLLSIKSPYKHLKQVEFLLEDIFSILHIQLPGCLIIECSRPTFEYDLNDLNTKIKNLIDNKEEYFFCDSFETRYINNNFKNIETLNILPELWFAFEHINICFTNDKVININDYYRKHWYEIANMVESYIVFKGVEEDVVWIGKSDNLEFKKILEM</sequence>